<name>E1SN92_FERBD</name>
<evidence type="ECO:0000256" key="1">
    <source>
        <dbReference type="ARBA" id="ARBA00023015"/>
    </source>
</evidence>
<dbReference type="InterPro" id="IPR007448">
    <property type="entry name" value="Sigma70_reg_Rsd_AlgQ"/>
</dbReference>
<dbReference type="InterPro" id="IPR038309">
    <property type="entry name" value="Rsd/AlgQ_sf"/>
</dbReference>
<evidence type="ECO:0000256" key="2">
    <source>
        <dbReference type="ARBA" id="ARBA00023163"/>
    </source>
</evidence>
<evidence type="ECO:0000313" key="5">
    <source>
        <dbReference type="Proteomes" id="UP000006683"/>
    </source>
</evidence>
<sequence length="158" mass="17956">MLTKLERAVDAWGGSNTLIDNWLESRRQLLIHYCQLAGLPPYEGEKGHLPDETRVQQFCNLLVDYMSEGHFEVYDQVSTACEQSGEHAKALAQSLVPKISASTDAALDFNDKYTNGVNDDIMMELDQDLSELGQKMEERFELEDRLLEALFERHSEAS</sequence>
<dbReference type="Proteomes" id="UP000006683">
    <property type="component" value="Chromosome"/>
</dbReference>
<dbReference type="GeneID" id="67180629"/>
<reference evidence="4 5" key="1">
    <citation type="journal article" date="2010" name="Stand. Genomic Sci.">
        <title>Complete genome sequence of Ferrimonas balearica type strain (PAT).</title>
        <authorList>
            <person name="Nolan M."/>
            <person name="Sikorski J."/>
            <person name="Davenport K."/>
            <person name="Lucas S."/>
            <person name="Glavina Del Rio T."/>
            <person name="Tice H."/>
            <person name="Cheng J."/>
            <person name="Goodwin L."/>
            <person name="Pitluck S."/>
            <person name="Liolios K."/>
            <person name="Ivanova N."/>
            <person name="Mavromatis K."/>
            <person name="Ovchinnikova G."/>
            <person name="Pati A."/>
            <person name="Chen A."/>
            <person name="Palaniappan K."/>
            <person name="Land M."/>
            <person name="Hauser L."/>
            <person name="Chang Y."/>
            <person name="Jeffries C."/>
            <person name="Tapia R."/>
            <person name="Brettin T."/>
            <person name="Detter J."/>
            <person name="Han C."/>
            <person name="Yasawong M."/>
            <person name="Rohde M."/>
            <person name="Tindall B."/>
            <person name="Goker M."/>
            <person name="Woyke T."/>
            <person name="Bristow J."/>
            <person name="Eisen J."/>
            <person name="Markowitz V."/>
            <person name="Hugenholtz P."/>
            <person name="Kyrpides N."/>
            <person name="Klenk H."/>
            <person name="Lapidus A."/>
        </authorList>
    </citation>
    <scope>NUCLEOTIDE SEQUENCE [LARGE SCALE GENOMIC DNA]</scope>
    <source>
        <strain evidence="5">DSM 9799 / CCM 4581 / KCTC 23876 / PAT</strain>
    </source>
</reference>
<dbReference type="STRING" id="550540.Fbal_0377"/>
<accession>E1SN92</accession>
<evidence type="ECO:0000313" key="4">
    <source>
        <dbReference type="EMBL" id="ADN74591.1"/>
    </source>
</evidence>
<keyword evidence="5" id="KW-1185">Reference proteome</keyword>
<dbReference type="NCBIfam" id="NF008723">
    <property type="entry name" value="PRK11718.1"/>
    <property type="match status" value="1"/>
</dbReference>
<dbReference type="AlphaFoldDB" id="E1SN92"/>
<dbReference type="KEGG" id="fbl:Fbal_0377"/>
<dbReference type="Pfam" id="PF04353">
    <property type="entry name" value="Rsd_AlgQ"/>
    <property type="match status" value="1"/>
</dbReference>
<protein>
    <submittedName>
        <fullName evidence="4">Regulator of RpoD, Rsd/AlgQ</fullName>
    </submittedName>
</protein>
<dbReference type="GO" id="GO:0006355">
    <property type="term" value="P:regulation of DNA-templated transcription"/>
    <property type="evidence" value="ECO:0007669"/>
    <property type="project" value="InterPro"/>
</dbReference>
<gene>
    <name evidence="4" type="ordered locus">Fbal_0377</name>
</gene>
<keyword evidence="2 3" id="KW-0804">Transcription</keyword>
<organism evidence="4 5">
    <name type="scientific">Ferrimonas balearica (strain DSM 9799 / CCM 4581 / KCTC 23876 / PAT)</name>
    <dbReference type="NCBI Taxonomy" id="550540"/>
    <lineage>
        <taxon>Bacteria</taxon>
        <taxon>Pseudomonadati</taxon>
        <taxon>Pseudomonadota</taxon>
        <taxon>Gammaproteobacteria</taxon>
        <taxon>Alteromonadales</taxon>
        <taxon>Ferrimonadaceae</taxon>
        <taxon>Ferrimonas</taxon>
    </lineage>
</organism>
<proteinExistence type="inferred from homology"/>
<dbReference type="HOGENOM" id="CLU_142729_0_0_6"/>
<comment type="similarity">
    <text evidence="3">Belongs to the Rsd/AlgQ family.</text>
</comment>
<dbReference type="eggNOG" id="COG3160">
    <property type="taxonomic scope" value="Bacteria"/>
</dbReference>
<dbReference type="EMBL" id="CP002209">
    <property type="protein sequence ID" value="ADN74591.1"/>
    <property type="molecule type" value="Genomic_DNA"/>
</dbReference>
<dbReference type="RefSeq" id="WP_013343897.1">
    <property type="nucleotide sequence ID" value="NC_014541.1"/>
</dbReference>
<dbReference type="OrthoDB" id="5567237at2"/>
<evidence type="ECO:0000256" key="3">
    <source>
        <dbReference type="RuleBase" id="RU004409"/>
    </source>
</evidence>
<dbReference type="PIRSF" id="PIRSF016548">
    <property type="entry name" value="Rsd_AlgQ"/>
    <property type="match status" value="1"/>
</dbReference>
<keyword evidence="1 3" id="KW-0805">Transcription regulation</keyword>
<dbReference type="Gene3D" id="1.20.120.1370">
    <property type="entry name" value="Regulator of RNA polymerase sigma(70) subunit, domain 4"/>
    <property type="match status" value="1"/>
</dbReference>